<dbReference type="EMBL" id="JABFUD020000023">
    <property type="protein sequence ID" value="KAI5060956.1"/>
    <property type="molecule type" value="Genomic_DNA"/>
</dbReference>
<evidence type="ECO:0000313" key="2">
    <source>
        <dbReference type="Proteomes" id="UP000886520"/>
    </source>
</evidence>
<organism evidence="1 2">
    <name type="scientific">Adiantum capillus-veneris</name>
    <name type="common">Maidenhair fern</name>
    <dbReference type="NCBI Taxonomy" id="13818"/>
    <lineage>
        <taxon>Eukaryota</taxon>
        <taxon>Viridiplantae</taxon>
        <taxon>Streptophyta</taxon>
        <taxon>Embryophyta</taxon>
        <taxon>Tracheophyta</taxon>
        <taxon>Polypodiopsida</taxon>
        <taxon>Polypodiidae</taxon>
        <taxon>Polypodiales</taxon>
        <taxon>Pteridineae</taxon>
        <taxon>Pteridaceae</taxon>
        <taxon>Vittarioideae</taxon>
        <taxon>Adiantum</taxon>
    </lineage>
</organism>
<proteinExistence type="predicted"/>
<gene>
    <name evidence="1" type="ORF">GOP47_0023461</name>
</gene>
<dbReference type="Proteomes" id="UP000886520">
    <property type="component" value="Chromosome 23"/>
</dbReference>
<reference evidence="1" key="1">
    <citation type="submission" date="2021-01" db="EMBL/GenBank/DDBJ databases">
        <title>Adiantum capillus-veneris genome.</title>
        <authorList>
            <person name="Fang Y."/>
            <person name="Liao Q."/>
        </authorList>
    </citation>
    <scope>NUCLEOTIDE SEQUENCE</scope>
    <source>
        <strain evidence="1">H3</strain>
        <tissue evidence="1">Leaf</tissue>
    </source>
</reference>
<name>A0A9D4Z5X7_ADICA</name>
<dbReference type="AlphaFoldDB" id="A0A9D4Z5X7"/>
<evidence type="ECO:0000313" key="1">
    <source>
        <dbReference type="EMBL" id="KAI5060956.1"/>
    </source>
</evidence>
<comment type="caution">
    <text evidence="1">The sequence shown here is derived from an EMBL/GenBank/DDBJ whole genome shotgun (WGS) entry which is preliminary data.</text>
</comment>
<sequence>MCTGSKKKLDRTCVRFLLLAPNERKRSVDSADNTVFYPRFHNSCTFKRQRSTHEQALALSSSLGGSSSTSRLRSLSLCMRDKL</sequence>
<keyword evidence="2" id="KW-1185">Reference proteome</keyword>
<protein>
    <submittedName>
        <fullName evidence="1">Uncharacterized protein</fullName>
    </submittedName>
</protein>
<accession>A0A9D4Z5X7</accession>